<name>A0AAE1TL91_9EUCA</name>
<reference evidence="2" key="1">
    <citation type="submission" date="2023-11" db="EMBL/GenBank/DDBJ databases">
        <title>Genome assemblies of two species of porcelain crab, Petrolisthes cinctipes and Petrolisthes manimaculis (Anomura: Porcellanidae).</title>
        <authorList>
            <person name="Angst P."/>
        </authorList>
    </citation>
    <scope>NUCLEOTIDE SEQUENCE</scope>
    <source>
        <strain evidence="2">PB745_02</strain>
        <tissue evidence="2">Gill</tissue>
    </source>
</reference>
<comment type="caution">
    <text evidence="2">The sequence shown here is derived from an EMBL/GenBank/DDBJ whole genome shotgun (WGS) entry which is preliminary data.</text>
</comment>
<dbReference type="Proteomes" id="UP001292094">
    <property type="component" value="Unassembled WGS sequence"/>
</dbReference>
<proteinExistence type="predicted"/>
<evidence type="ECO:0000313" key="3">
    <source>
        <dbReference type="Proteomes" id="UP001292094"/>
    </source>
</evidence>
<evidence type="ECO:0000256" key="1">
    <source>
        <dbReference type="SAM" id="MobiDB-lite"/>
    </source>
</evidence>
<protein>
    <submittedName>
        <fullName evidence="2">Uncharacterized protein</fullName>
    </submittedName>
</protein>
<feature type="compositionally biased region" description="Polar residues" evidence="1">
    <location>
        <begin position="281"/>
        <end position="290"/>
    </location>
</feature>
<accession>A0AAE1TL91</accession>
<dbReference type="EMBL" id="JAWZYT010005893">
    <property type="protein sequence ID" value="KAK4289356.1"/>
    <property type="molecule type" value="Genomic_DNA"/>
</dbReference>
<evidence type="ECO:0000313" key="2">
    <source>
        <dbReference type="EMBL" id="KAK4289356.1"/>
    </source>
</evidence>
<keyword evidence="3" id="KW-1185">Reference proteome</keyword>
<feature type="region of interest" description="Disordered" evidence="1">
    <location>
        <begin position="241"/>
        <end position="305"/>
    </location>
</feature>
<feature type="compositionally biased region" description="Polar residues" evidence="1">
    <location>
        <begin position="248"/>
        <end position="274"/>
    </location>
</feature>
<sequence length="363" mass="38375">MDTEKPPSGCGSSKRANRTTLPLFLPSSDASTLSTITQRTSTDTLRSNETDITLLPSTSSSLSYTPMPLDSTSIPLASLISLASSNAPISKPSAVELLPDSEHEARQKYYDQTATTTTTTMKTTATTTLNPPRVRHSVCSRSHSYPAIIPDPTSQSYNLIPSAFVISDLFPSSCVCPSQDTNMFPQAKHTQGYSVGCSDVVCGCSEVNNPNFPAAAVMAARDTGAIPKNLDAKTRIPGAFILHPGANTGESGDNPPTSGAVSPNSGANTQQCSDPNVEESGANTVNSGAISPNPGAKTRNDNSGKHSLCCPRSGFGVVRNSKATCTPSCNDTFKALNRDLLHSRHQLFSLSLQKFYNHCTLLI</sequence>
<dbReference type="AlphaFoldDB" id="A0AAE1TL91"/>
<gene>
    <name evidence="2" type="ORF">Pmani_037669</name>
</gene>
<organism evidence="2 3">
    <name type="scientific">Petrolisthes manimaculis</name>
    <dbReference type="NCBI Taxonomy" id="1843537"/>
    <lineage>
        <taxon>Eukaryota</taxon>
        <taxon>Metazoa</taxon>
        <taxon>Ecdysozoa</taxon>
        <taxon>Arthropoda</taxon>
        <taxon>Crustacea</taxon>
        <taxon>Multicrustacea</taxon>
        <taxon>Malacostraca</taxon>
        <taxon>Eumalacostraca</taxon>
        <taxon>Eucarida</taxon>
        <taxon>Decapoda</taxon>
        <taxon>Pleocyemata</taxon>
        <taxon>Anomura</taxon>
        <taxon>Galatheoidea</taxon>
        <taxon>Porcellanidae</taxon>
        <taxon>Petrolisthes</taxon>
    </lineage>
</organism>